<evidence type="ECO:0000313" key="3">
    <source>
        <dbReference type="Proteomes" id="UP000053890"/>
    </source>
</evidence>
<dbReference type="PANTHER" id="PTHR30344">
    <property type="entry name" value="6-PHOSPHOGLUCONOLACTONASE-RELATED"/>
    <property type="match status" value="1"/>
</dbReference>
<evidence type="ECO:0008006" key="4">
    <source>
        <dbReference type="Google" id="ProtNLM"/>
    </source>
</evidence>
<dbReference type="InterPro" id="IPR015943">
    <property type="entry name" value="WD40/YVTN_repeat-like_dom_sf"/>
</dbReference>
<dbReference type="Pfam" id="PF10282">
    <property type="entry name" value="Lactonase"/>
    <property type="match status" value="1"/>
</dbReference>
<dbReference type="RefSeq" id="XP_018273582.1">
    <property type="nucleotide sequence ID" value="XM_018415809.1"/>
</dbReference>
<dbReference type="InterPro" id="IPR011048">
    <property type="entry name" value="Haem_d1_sf"/>
</dbReference>
<dbReference type="Proteomes" id="UP000053890">
    <property type="component" value="Unassembled WGS sequence"/>
</dbReference>
<gene>
    <name evidence="2" type="ORF">RHOBADRAFT_51378</name>
</gene>
<sequence>MPLRLLTSGYGGDVDILTFDPAAGTLAKSHTAKLDAAPTWSSLHPTRPLVYTGAEFAEPDGLVHAFSYDSHAGTLAPLGGTAKVGAGPVHFALSRDGRHLYSANYSGGSLSSVELDSEGKFVEGSEETQKFKGVGPNKERQEAPHVHGVYVDPTGKYLLAADLGADVIRVFDISSGKPSSLPSISRPAGNGPRHLIFSPPNARSSRTLVYLIEEMGNTVAVLEVEYPTENQPALRLNAIQREVSVLPPDAKDTPGDWTAAELALSPSGTFLYATNRCPVDNPAPYDTLTIFPVAADGSLLRDDATFFNLEGRGPRHFAVSADGRYLAVPLERTSECVVYEVTQGKEDELREVARLKGVDQPTCVAWLP</sequence>
<dbReference type="SUPFAM" id="SSF51004">
    <property type="entry name" value="C-terminal (heme d1) domain of cytochrome cd1-nitrite reductase"/>
    <property type="match status" value="1"/>
</dbReference>
<dbReference type="Gene3D" id="2.130.10.10">
    <property type="entry name" value="YVTN repeat-like/Quinoprotein amine dehydrogenase"/>
    <property type="match status" value="1"/>
</dbReference>
<evidence type="ECO:0000256" key="1">
    <source>
        <dbReference type="ARBA" id="ARBA00005564"/>
    </source>
</evidence>
<dbReference type="PANTHER" id="PTHR30344:SF1">
    <property type="entry name" value="6-PHOSPHOGLUCONOLACTONASE"/>
    <property type="match status" value="1"/>
</dbReference>
<dbReference type="InterPro" id="IPR050282">
    <property type="entry name" value="Cycloisomerase_2"/>
</dbReference>
<dbReference type="InterPro" id="IPR019405">
    <property type="entry name" value="Lactonase_7-beta_prop"/>
</dbReference>
<dbReference type="GO" id="GO:0017057">
    <property type="term" value="F:6-phosphogluconolactonase activity"/>
    <property type="evidence" value="ECO:0007669"/>
    <property type="project" value="TreeGrafter"/>
</dbReference>
<protein>
    <recommendedName>
        <fullName evidence="4">6-phosphogluconolactonase</fullName>
    </recommendedName>
</protein>
<dbReference type="AlphaFoldDB" id="A0A194S9Y9"/>
<keyword evidence="3" id="KW-1185">Reference proteome</keyword>
<dbReference type="GeneID" id="28976257"/>
<dbReference type="EMBL" id="KQ474074">
    <property type="protein sequence ID" value="KPV77533.1"/>
    <property type="molecule type" value="Genomic_DNA"/>
</dbReference>
<evidence type="ECO:0000313" key="2">
    <source>
        <dbReference type="EMBL" id="KPV77533.1"/>
    </source>
</evidence>
<dbReference type="OMA" id="NSQQMLG"/>
<organism evidence="2 3">
    <name type="scientific">Rhodotorula graminis (strain WP1)</name>
    <dbReference type="NCBI Taxonomy" id="578459"/>
    <lineage>
        <taxon>Eukaryota</taxon>
        <taxon>Fungi</taxon>
        <taxon>Dikarya</taxon>
        <taxon>Basidiomycota</taxon>
        <taxon>Pucciniomycotina</taxon>
        <taxon>Microbotryomycetes</taxon>
        <taxon>Sporidiobolales</taxon>
        <taxon>Sporidiobolaceae</taxon>
        <taxon>Rhodotorula</taxon>
    </lineage>
</organism>
<reference evidence="2 3" key="1">
    <citation type="journal article" date="2015" name="Front. Microbiol.">
        <title>Genome sequence of the plant growth promoting endophytic yeast Rhodotorula graminis WP1.</title>
        <authorList>
            <person name="Firrincieli A."/>
            <person name="Otillar R."/>
            <person name="Salamov A."/>
            <person name="Schmutz J."/>
            <person name="Khan Z."/>
            <person name="Redman R.S."/>
            <person name="Fleck N.D."/>
            <person name="Lindquist E."/>
            <person name="Grigoriev I.V."/>
            <person name="Doty S.L."/>
        </authorList>
    </citation>
    <scope>NUCLEOTIDE SEQUENCE [LARGE SCALE GENOMIC DNA]</scope>
    <source>
        <strain evidence="2 3">WP1</strain>
    </source>
</reference>
<comment type="similarity">
    <text evidence="1">Belongs to the cycloisomerase 2 family.</text>
</comment>
<name>A0A194S9Y9_RHOGW</name>
<dbReference type="STRING" id="578459.A0A194S9Y9"/>
<proteinExistence type="inferred from homology"/>
<accession>A0A194S9Y9</accession>
<dbReference type="OrthoDB" id="9972196at2759"/>